<evidence type="ECO:0000256" key="1">
    <source>
        <dbReference type="SAM" id="Phobius"/>
    </source>
</evidence>
<keyword evidence="1" id="KW-1133">Transmembrane helix</keyword>
<dbReference type="PANTHER" id="PTHR33526">
    <property type="entry name" value="OS07G0123800 PROTEIN"/>
    <property type="match status" value="1"/>
</dbReference>
<sequence>MYKAEGCTGMVVLAVVGEPPVAVETEAVAAPVSIQVVFVFGSSGAMGFLLIANIVASIARGLVWVVCRIADGMKGTDRVGHGPLHPLQMRMVSVNTSTQMKRKDRGVKKAGILISMCLKAPFRLLSKAAELYVRGITDCSGRAGYGPSMAQLQGLPKSYSSSTSKSTILYTNEDFRELVRAASTRSLCDYGKIQIEIPTSYHHGRYHSRSRGKIARSFTSGIERIDEDRPCEFREDEVRVDDGKVTVVCPRSQNHAVSRGRFMLSEKEDLQGQLAQD</sequence>
<dbReference type="Proteomes" id="UP001345219">
    <property type="component" value="Chromosome 13"/>
</dbReference>
<keyword evidence="3" id="KW-1185">Reference proteome</keyword>
<dbReference type="PANTHER" id="PTHR33526:SF4">
    <property type="entry name" value="OS07G0123800 PROTEIN"/>
    <property type="match status" value="1"/>
</dbReference>
<protein>
    <submittedName>
        <fullName evidence="2">Uncharacterized protein</fullName>
    </submittedName>
</protein>
<evidence type="ECO:0000313" key="3">
    <source>
        <dbReference type="Proteomes" id="UP001345219"/>
    </source>
</evidence>
<name>A0AAN7L806_9MYRT</name>
<feature type="transmembrane region" description="Helical" evidence="1">
    <location>
        <begin position="45"/>
        <end position="67"/>
    </location>
</feature>
<keyword evidence="1" id="KW-0812">Transmembrane</keyword>
<dbReference type="EMBL" id="JAXIOK010000001">
    <property type="protein sequence ID" value="KAK4781031.1"/>
    <property type="molecule type" value="Genomic_DNA"/>
</dbReference>
<reference evidence="2 3" key="1">
    <citation type="journal article" date="2023" name="Hortic Res">
        <title>Pangenome of water caltrop reveals structural variations and asymmetric subgenome divergence after allopolyploidization.</title>
        <authorList>
            <person name="Zhang X."/>
            <person name="Chen Y."/>
            <person name="Wang L."/>
            <person name="Yuan Y."/>
            <person name="Fang M."/>
            <person name="Shi L."/>
            <person name="Lu R."/>
            <person name="Comes H.P."/>
            <person name="Ma Y."/>
            <person name="Chen Y."/>
            <person name="Huang G."/>
            <person name="Zhou Y."/>
            <person name="Zheng Z."/>
            <person name="Qiu Y."/>
        </authorList>
    </citation>
    <scope>NUCLEOTIDE SEQUENCE [LARGE SCALE GENOMIC DNA]</scope>
    <source>
        <tissue evidence="2">Roots</tissue>
    </source>
</reference>
<proteinExistence type="predicted"/>
<accession>A0AAN7L806</accession>
<organism evidence="2 3">
    <name type="scientific">Trapa incisa</name>
    <dbReference type="NCBI Taxonomy" id="236973"/>
    <lineage>
        <taxon>Eukaryota</taxon>
        <taxon>Viridiplantae</taxon>
        <taxon>Streptophyta</taxon>
        <taxon>Embryophyta</taxon>
        <taxon>Tracheophyta</taxon>
        <taxon>Spermatophyta</taxon>
        <taxon>Magnoliopsida</taxon>
        <taxon>eudicotyledons</taxon>
        <taxon>Gunneridae</taxon>
        <taxon>Pentapetalae</taxon>
        <taxon>rosids</taxon>
        <taxon>malvids</taxon>
        <taxon>Myrtales</taxon>
        <taxon>Lythraceae</taxon>
        <taxon>Trapa</taxon>
    </lineage>
</organism>
<keyword evidence="1" id="KW-0472">Membrane</keyword>
<comment type="caution">
    <text evidence="2">The sequence shown here is derived from an EMBL/GenBank/DDBJ whole genome shotgun (WGS) entry which is preliminary data.</text>
</comment>
<evidence type="ECO:0000313" key="2">
    <source>
        <dbReference type="EMBL" id="KAK4781031.1"/>
    </source>
</evidence>
<gene>
    <name evidence="2" type="ORF">SAY87_017137</name>
</gene>
<dbReference type="AlphaFoldDB" id="A0AAN7L806"/>